<dbReference type="AlphaFoldDB" id="A0A8J2PKQ4"/>
<accession>A0A8J2PKQ4</accession>
<dbReference type="EMBL" id="CAJVCH010541844">
    <property type="protein sequence ID" value="CAG7826979.1"/>
    <property type="molecule type" value="Genomic_DNA"/>
</dbReference>
<dbReference type="Pfam" id="PF03564">
    <property type="entry name" value="DUF1759"/>
    <property type="match status" value="1"/>
</dbReference>
<dbReference type="Proteomes" id="UP000708208">
    <property type="component" value="Unassembled WGS sequence"/>
</dbReference>
<evidence type="ECO:0000313" key="2">
    <source>
        <dbReference type="EMBL" id="CAG7826979.1"/>
    </source>
</evidence>
<evidence type="ECO:0000313" key="3">
    <source>
        <dbReference type="Proteomes" id="UP000708208"/>
    </source>
</evidence>
<evidence type="ECO:0000256" key="1">
    <source>
        <dbReference type="SAM" id="MobiDB-lite"/>
    </source>
</evidence>
<feature type="region of interest" description="Disordered" evidence="1">
    <location>
        <begin position="140"/>
        <end position="197"/>
    </location>
</feature>
<keyword evidence="3" id="KW-1185">Reference proteome</keyword>
<organism evidence="2 3">
    <name type="scientific">Allacma fusca</name>
    <dbReference type="NCBI Taxonomy" id="39272"/>
    <lineage>
        <taxon>Eukaryota</taxon>
        <taxon>Metazoa</taxon>
        <taxon>Ecdysozoa</taxon>
        <taxon>Arthropoda</taxon>
        <taxon>Hexapoda</taxon>
        <taxon>Collembola</taxon>
        <taxon>Symphypleona</taxon>
        <taxon>Sminthuridae</taxon>
        <taxon>Allacma</taxon>
    </lineage>
</organism>
<protein>
    <recommendedName>
        <fullName evidence="4">Gag protein</fullName>
    </recommendedName>
</protein>
<feature type="compositionally biased region" description="Basic and acidic residues" evidence="1">
    <location>
        <begin position="188"/>
        <end position="197"/>
    </location>
</feature>
<reference evidence="2" key="1">
    <citation type="submission" date="2021-06" db="EMBL/GenBank/DDBJ databases">
        <authorList>
            <person name="Hodson N. C."/>
            <person name="Mongue J. A."/>
            <person name="Jaron S. K."/>
        </authorList>
    </citation>
    <scope>NUCLEOTIDE SEQUENCE</scope>
</reference>
<gene>
    <name evidence="2" type="ORF">AFUS01_LOCUS36997</name>
</gene>
<evidence type="ECO:0008006" key="4">
    <source>
        <dbReference type="Google" id="ProtNLM"/>
    </source>
</evidence>
<proteinExistence type="predicted"/>
<name>A0A8J2PKQ4_9HEXA</name>
<comment type="caution">
    <text evidence="2">The sequence shown here is derived from an EMBL/GenBank/DDBJ whole genome shotgun (WGS) entry which is preliminary data.</text>
</comment>
<sequence length="197" mass="22604">MSYLLSVLEGPALETIQAIPVEDKNYDEAYKRLTDQFQHTREIVYRHVERILDQPAMQQRASNALRTLITTTENSLSSIKSLGVSTKDWDPVVVRIVTRKLDQTTNFRFHQSLPDKNMPTSKVLFDFLNKEVMNLATAGETTPVQSSRSQDHQKQDRPSAFKPRSAPQATCDICRSDHPNYRCPKIIDTPEKDRKKT</sequence>
<feature type="non-terminal residue" evidence="2">
    <location>
        <position position="197"/>
    </location>
</feature>
<feature type="compositionally biased region" description="Basic and acidic residues" evidence="1">
    <location>
        <begin position="149"/>
        <end position="159"/>
    </location>
</feature>
<dbReference type="OrthoDB" id="5989194at2759"/>
<dbReference type="InterPro" id="IPR005312">
    <property type="entry name" value="DUF1759"/>
</dbReference>